<evidence type="ECO:0008006" key="22">
    <source>
        <dbReference type="Google" id="ProtNLM"/>
    </source>
</evidence>
<comment type="caution">
    <text evidence="20">The sequence shown here is derived from an EMBL/GenBank/DDBJ whole genome shotgun (WGS) entry which is preliminary data.</text>
</comment>
<evidence type="ECO:0000256" key="13">
    <source>
        <dbReference type="ARBA" id="ARBA00023214"/>
    </source>
</evidence>
<keyword evidence="10" id="KW-0406">Ion transport</keyword>
<keyword evidence="11 17" id="KW-0472">Membrane</keyword>
<keyword evidence="8" id="KW-0630">Potassium</keyword>
<evidence type="ECO:0000256" key="16">
    <source>
        <dbReference type="SAM" id="MobiDB-lite"/>
    </source>
</evidence>
<comment type="subcellular location">
    <subcellularLocation>
        <location evidence="1">Cell membrane</location>
        <topology evidence="1">Multi-pass membrane protein</topology>
    </subcellularLocation>
</comment>
<dbReference type="GO" id="GO:0045202">
    <property type="term" value="C:synapse"/>
    <property type="evidence" value="ECO:0007669"/>
    <property type="project" value="GOC"/>
</dbReference>
<dbReference type="PRINTS" id="PR01081">
    <property type="entry name" value="KCLTRNSPORT"/>
</dbReference>
<feature type="domain" description="SLC12A transporter C-terminal" evidence="19">
    <location>
        <begin position="1038"/>
        <end position="1131"/>
    </location>
</feature>
<feature type="transmembrane region" description="Helical" evidence="17">
    <location>
        <begin position="160"/>
        <end position="185"/>
    </location>
</feature>
<keyword evidence="13" id="KW-0868">Chloride</keyword>
<evidence type="ECO:0000256" key="5">
    <source>
        <dbReference type="ARBA" id="ARBA00022553"/>
    </source>
</evidence>
<feature type="transmembrane region" description="Helical" evidence="17">
    <location>
        <begin position="279"/>
        <end position="300"/>
    </location>
</feature>
<dbReference type="GO" id="GO:0055075">
    <property type="term" value="P:potassium ion homeostasis"/>
    <property type="evidence" value="ECO:0007669"/>
    <property type="project" value="TreeGrafter"/>
</dbReference>
<evidence type="ECO:0000256" key="15">
    <source>
        <dbReference type="ARBA" id="ARBA00047825"/>
    </source>
</evidence>
<dbReference type="InterPro" id="IPR018491">
    <property type="entry name" value="SLC12_C"/>
</dbReference>
<feature type="domain" description="SLC12A transporter C-terminal" evidence="19">
    <location>
        <begin position="706"/>
        <end position="822"/>
    </location>
</feature>
<dbReference type="OrthoDB" id="2020542at2759"/>
<feature type="compositionally biased region" description="Basic and acidic residues" evidence="16">
    <location>
        <begin position="1014"/>
        <end position="1051"/>
    </location>
</feature>
<feature type="transmembrane region" description="Helical" evidence="17">
    <location>
        <begin position="254"/>
        <end position="273"/>
    </location>
</feature>
<feature type="region of interest" description="Disordered" evidence="16">
    <location>
        <begin position="986"/>
        <end position="1051"/>
    </location>
</feature>
<evidence type="ECO:0000256" key="10">
    <source>
        <dbReference type="ARBA" id="ARBA00023065"/>
    </source>
</evidence>
<evidence type="ECO:0000256" key="6">
    <source>
        <dbReference type="ARBA" id="ARBA00022692"/>
    </source>
</evidence>
<feature type="transmembrane region" description="Helical" evidence="17">
    <location>
        <begin position="129"/>
        <end position="148"/>
    </location>
</feature>
<evidence type="ECO:0000256" key="11">
    <source>
        <dbReference type="ARBA" id="ARBA00023136"/>
    </source>
</evidence>
<dbReference type="GO" id="GO:0005886">
    <property type="term" value="C:plasma membrane"/>
    <property type="evidence" value="ECO:0007669"/>
    <property type="project" value="UniProtKB-SubCell"/>
</dbReference>
<proteinExistence type="inferred from homology"/>
<dbReference type="AlphaFoldDB" id="A0A8K0C8T4"/>
<feature type="compositionally biased region" description="Basic and acidic residues" evidence="16">
    <location>
        <begin position="996"/>
        <end position="1006"/>
    </location>
</feature>
<keyword evidence="21" id="KW-1185">Reference proteome</keyword>
<keyword evidence="7" id="KW-0769">Symport</keyword>
<feature type="domain" description="SLC12A transporter C-terminal" evidence="19">
    <location>
        <begin position="836"/>
        <end position="939"/>
    </location>
</feature>
<comment type="catalytic activity">
    <reaction evidence="15">
        <text>K(+)(in) + chloride(in) = K(+)(out) + chloride(out)</text>
        <dbReference type="Rhea" id="RHEA:72427"/>
        <dbReference type="ChEBI" id="CHEBI:17996"/>
        <dbReference type="ChEBI" id="CHEBI:29103"/>
    </reaction>
</comment>
<dbReference type="NCBIfam" id="TIGR00930">
    <property type="entry name" value="2a30"/>
    <property type="match status" value="1"/>
</dbReference>
<evidence type="ECO:0000259" key="19">
    <source>
        <dbReference type="Pfam" id="PF03522"/>
    </source>
</evidence>
<dbReference type="GO" id="GO:0007268">
    <property type="term" value="P:chemical synaptic transmission"/>
    <property type="evidence" value="ECO:0007669"/>
    <property type="project" value="TreeGrafter"/>
</dbReference>
<keyword evidence="9 17" id="KW-1133">Transmembrane helix</keyword>
<dbReference type="Proteomes" id="UP000801492">
    <property type="component" value="Unassembled WGS sequence"/>
</dbReference>
<dbReference type="Pfam" id="PF03522">
    <property type="entry name" value="SLC12"/>
    <property type="match status" value="3"/>
</dbReference>
<keyword evidence="12" id="KW-0325">Glycoprotein</keyword>
<feature type="domain" description="Amino acid permease/ SLC12A" evidence="18">
    <location>
        <begin position="405"/>
        <end position="689"/>
    </location>
</feature>
<name>A0A8K0C8T4_IGNLU</name>
<feature type="transmembrane region" description="Helical" evidence="17">
    <location>
        <begin position="575"/>
        <end position="597"/>
    </location>
</feature>
<reference evidence="20" key="1">
    <citation type="submission" date="2019-08" db="EMBL/GenBank/DDBJ databases">
        <title>The genome of the North American firefly Photinus pyralis.</title>
        <authorList>
            <consortium name="Photinus pyralis genome working group"/>
            <person name="Fallon T.R."/>
            <person name="Sander Lower S.E."/>
            <person name="Weng J.-K."/>
        </authorList>
    </citation>
    <scope>NUCLEOTIDE SEQUENCE</scope>
    <source>
        <strain evidence="20">TRF0915ILg1</strain>
        <tissue evidence="20">Whole body</tissue>
    </source>
</reference>
<dbReference type="GO" id="GO:1990573">
    <property type="term" value="P:potassium ion import across plasma membrane"/>
    <property type="evidence" value="ECO:0007669"/>
    <property type="project" value="TreeGrafter"/>
</dbReference>
<dbReference type="FunFam" id="1.20.1740.10:FF:000037">
    <property type="entry name" value="Uncharacterized protein, isoform F"/>
    <property type="match status" value="1"/>
</dbReference>
<dbReference type="InterPro" id="IPR004841">
    <property type="entry name" value="AA-permease/SLC12A_dom"/>
</dbReference>
<feature type="transmembrane region" description="Helical" evidence="17">
    <location>
        <begin position="446"/>
        <end position="470"/>
    </location>
</feature>
<feature type="domain" description="Amino acid permease/ SLC12A" evidence="18">
    <location>
        <begin position="129"/>
        <end position="305"/>
    </location>
</feature>
<accession>A0A8K0C8T4</accession>
<dbReference type="PANTHER" id="PTHR11827:SF73">
    <property type="entry name" value="KAZACHOC, ISOFORM G"/>
    <property type="match status" value="1"/>
</dbReference>
<dbReference type="InterPro" id="IPR004842">
    <property type="entry name" value="SLC12A_fam"/>
</dbReference>
<keyword evidence="6 17" id="KW-0812">Transmembrane</keyword>
<keyword evidence="2" id="KW-0813">Transport</keyword>
<dbReference type="Pfam" id="PF00324">
    <property type="entry name" value="AA_permease"/>
    <property type="match status" value="2"/>
</dbReference>
<gene>
    <name evidence="20" type="ORF">ILUMI_23408</name>
</gene>
<protein>
    <recommendedName>
        <fullName evidence="22">Solute carrier family 12 member 6</fullName>
    </recommendedName>
</protein>
<evidence type="ECO:0000256" key="12">
    <source>
        <dbReference type="ARBA" id="ARBA00023180"/>
    </source>
</evidence>
<dbReference type="GO" id="GO:0055064">
    <property type="term" value="P:chloride ion homeostasis"/>
    <property type="evidence" value="ECO:0007669"/>
    <property type="project" value="TreeGrafter"/>
</dbReference>
<sequence>MPERFKVTKSEDSGILINKIYGNVDGEATGGDANLDQASEKLLPTYQDVCLHNTTGTGDGTDEQPFVAEKMSGYETNLYLYSEEMEDRPRISTFIGSLANYSNTIPPASSDPDARPAAGGARMGTLIGVYLPCIQNIFGVILFIRLTWVVGTAGAIQGFLIVFICCCVTMLTAISMSAIATNGVVPGGGSYFMISRSLGPEFGGAVGMLFYTGTTLAAAMYIVGAVEIVLTYMAPGLSIFGDFTKDVNAMYNNFRVYGTGLLLVMGTIVFIGVKFVNKFATVALACVIFSILAVYIGIFVNINGNDNLFMCVLGNRLLKDISMQDCNKTVGGLLFNQFCGAVDNIENCNNDYFKRNNISIVRGIKGLSSGVFLDNIHASFLQIGQFIARGSDPEDTERLDAETYNQVLVDITTTFTILIGIFFPSVTGIMAGSNRSGDLADAQKSIPIGTICAIITTSTVYLSCVLLFAGTVDNLLLRDKFGVSIGGRLVVANIAWPNQWVILIGSFLSTLGAGLQSLTGAPRLLQAIAKDGIIPFLSPFAISSSRGEPTRALLLTLLICQCGILLGNVDYLAPLLSMFFLMCYGFVNLACALQTLLRTPNWRPRFKYYHWSLSVLGLALCIAVMFMTSWYYALVAMGMAGCIYKYIEYRGAEKEWGDGIRGLALSAARYSLLRLEEGPPHTKNWRPQIMILAKLTDDLVPKYRKLFAFAAQLKAGKGLTVCVSVISGDFTRSCGEAMAAKQSLGKIMDEERVKGFVDILVARNITDGISHLVQTTGLGGLKPNTVILGWPYGWRQSEDDRTWQVFLQTVRNVAAARMALLVPKGINFFPDSSEKVVGNIDIWWIVHDGGLLMLLPFLLKQHRTWKNCKMRIFTVAQMEDNSIQMKKDLKTFLYHLRIEGEVEVVEMMDSDISAYTYERTLMMEQRNQMLRELRLNKKESLGVVETLVDFHQVTTEDKEPLVQSIVDHHHQNMDPRTTKVRFQEPGAEGDAANNKVENKAENKAEAEPSNELDLTEKNEDYDSSGKEKEDTSEKEAMDDTKEQTVAEETKKTITPDEANVRRMHTAVKLNEVIVNRSHDAQLVILNLPGPPKDTKMERESNYMEFLEVLTEGLERVLMVRGGGQEVITIYS</sequence>
<feature type="transmembrane region" description="Helical" evidence="17">
    <location>
        <begin position="609"/>
        <end position="633"/>
    </location>
</feature>
<dbReference type="EMBL" id="VTPC01090589">
    <property type="protein sequence ID" value="KAF2882744.1"/>
    <property type="molecule type" value="Genomic_DNA"/>
</dbReference>
<dbReference type="GO" id="GO:0006884">
    <property type="term" value="P:cell volume homeostasis"/>
    <property type="evidence" value="ECO:0007669"/>
    <property type="project" value="TreeGrafter"/>
</dbReference>
<dbReference type="GO" id="GO:0015379">
    <property type="term" value="F:potassium:chloride symporter activity"/>
    <property type="evidence" value="ECO:0007669"/>
    <property type="project" value="InterPro"/>
</dbReference>
<comment type="similarity">
    <text evidence="14">Belongs to the SLC12A transporter family. K/Cl co-transporter subfamily.</text>
</comment>
<keyword evidence="3" id="KW-1003">Cell membrane</keyword>
<feature type="transmembrane region" description="Helical" evidence="17">
    <location>
        <begin position="205"/>
        <end position="233"/>
    </location>
</feature>
<evidence type="ECO:0000256" key="2">
    <source>
        <dbReference type="ARBA" id="ARBA00022448"/>
    </source>
</evidence>
<evidence type="ECO:0000313" key="21">
    <source>
        <dbReference type="Proteomes" id="UP000801492"/>
    </source>
</evidence>
<dbReference type="Gene3D" id="1.20.1740.10">
    <property type="entry name" value="Amino acid/polyamine transporter I"/>
    <property type="match status" value="1"/>
</dbReference>
<evidence type="ECO:0000256" key="1">
    <source>
        <dbReference type="ARBA" id="ARBA00004651"/>
    </source>
</evidence>
<evidence type="ECO:0000256" key="8">
    <source>
        <dbReference type="ARBA" id="ARBA00022958"/>
    </source>
</evidence>
<evidence type="ECO:0000256" key="7">
    <source>
        <dbReference type="ARBA" id="ARBA00022847"/>
    </source>
</evidence>
<evidence type="ECO:0000259" key="18">
    <source>
        <dbReference type="Pfam" id="PF00324"/>
    </source>
</evidence>
<evidence type="ECO:0000256" key="3">
    <source>
        <dbReference type="ARBA" id="ARBA00022475"/>
    </source>
</evidence>
<evidence type="ECO:0000256" key="4">
    <source>
        <dbReference type="ARBA" id="ARBA00022538"/>
    </source>
</evidence>
<feature type="transmembrane region" description="Helical" evidence="17">
    <location>
        <begin position="407"/>
        <end position="426"/>
    </location>
</feature>
<evidence type="ECO:0000256" key="17">
    <source>
        <dbReference type="SAM" id="Phobius"/>
    </source>
</evidence>
<evidence type="ECO:0000313" key="20">
    <source>
        <dbReference type="EMBL" id="KAF2882744.1"/>
    </source>
</evidence>
<keyword evidence="4" id="KW-0633">Potassium transport</keyword>
<dbReference type="PANTHER" id="PTHR11827">
    <property type="entry name" value="SOLUTE CARRIER FAMILY 12, CATION COTRANSPORTERS"/>
    <property type="match status" value="1"/>
</dbReference>
<keyword evidence="5" id="KW-0597">Phosphoprotein</keyword>
<organism evidence="20 21">
    <name type="scientific">Ignelater luminosus</name>
    <name type="common">Cucubano</name>
    <name type="synonym">Pyrophorus luminosus</name>
    <dbReference type="NCBI Taxonomy" id="2038154"/>
    <lineage>
        <taxon>Eukaryota</taxon>
        <taxon>Metazoa</taxon>
        <taxon>Ecdysozoa</taxon>
        <taxon>Arthropoda</taxon>
        <taxon>Hexapoda</taxon>
        <taxon>Insecta</taxon>
        <taxon>Pterygota</taxon>
        <taxon>Neoptera</taxon>
        <taxon>Endopterygota</taxon>
        <taxon>Coleoptera</taxon>
        <taxon>Polyphaga</taxon>
        <taxon>Elateriformia</taxon>
        <taxon>Elateroidea</taxon>
        <taxon>Elateridae</taxon>
        <taxon>Agrypninae</taxon>
        <taxon>Pyrophorini</taxon>
        <taxon>Ignelater</taxon>
    </lineage>
</organism>
<evidence type="ECO:0000256" key="14">
    <source>
        <dbReference type="ARBA" id="ARBA00046331"/>
    </source>
</evidence>
<dbReference type="InterPro" id="IPR000076">
    <property type="entry name" value="KCL_cotranspt"/>
</dbReference>
<evidence type="ECO:0000256" key="9">
    <source>
        <dbReference type="ARBA" id="ARBA00022989"/>
    </source>
</evidence>